<feature type="domain" description="Mutator-like transposase" evidence="1">
    <location>
        <begin position="2"/>
        <end position="81"/>
    </location>
</feature>
<dbReference type="InterPro" id="IPR049012">
    <property type="entry name" value="Mutator_transp_dom"/>
</dbReference>
<dbReference type="Gene3D" id="3.30.420.10">
    <property type="entry name" value="Ribonuclease H-like superfamily/Ribonuclease H"/>
    <property type="match status" value="1"/>
</dbReference>
<sequence length="278" mass="30702">MSLIGEECKKIISYATRSKACAKCRVSNPKSTHNCRQNYSGSSKSMEPDMGIALIVKNPLLDNENFAVGVLIGGDDSSTIAAPFFKQKINTAIVNYLGYCFTCAIKTNKNDVQGVQNALRNITPHVFGDHGQCGEWCQYRGITGDYVHHKLPGSKPLSDPKLRALLSNTVEKYVNVAEKLPHVPLFRVMKNTGVKTKTAKAAHLDVIAYLKKCSGKVILVAHNGFRFDALKILKASNKLGVIGEFLDIVIGFAHSLVFENELVYKVERWRHPSDGKVH</sequence>
<dbReference type="EMBL" id="JAQQBR010000003">
    <property type="protein sequence ID" value="KAK0179271.1"/>
    <property type="molecule type" value="Genomic_DNA"/>
</dbReference>
<reference evidence="2" key="1">
    <citation type="journal article" date="2023" name="bioRxiv">
        <title>Scaffold-level genome assemblies of two parasitoid biocontrol wasps reveal the parthenogenesis mechanism and an associated novel virus.</title>
        <authorList>
            <person name="Inwood S."/>
            <person name="Skelly J."/>
            <person name="Guhlin J."/>
            <person name="Harrop T."/>
            <person name="Goldson S."/>
            <person name="Dearden P."/>
        </authorList>
    </citation>
    <scope>NUCLEOTIDE SEQUENCE</scope>
    <source>
        <strain evidence="2">Lincoln</strain>
        <tissue evidence="2">Whole body</tissue>
    </source>
</reference>
<dbReference type="AlphaFoldDB" id="A0AA39G0Y9"/>
<dbReference type="Proteomes" id="UP001168972">
    <property type="component" value="Unassembled WGS sequence"/>
</dbReference>
<dbReference type="Pfam" id="PF20700">
    <property type="entry name" value="Mutator"/>
    <property type="match status" value="2"/>
</dbReference>
<evidence type="ECO:0000313" key="3">
    <source>
        <dbReference type="Proteomes" id="UP001168972"/>
    </source>
</evidence>
<protein>
    <recommendedName>
        <fullName evidence="1">Mutator-like transposase domain-containing protein</fullName>
    </recommendedName>
</protein>
<evidence type="ECO:0000313" key="2">
    <source>
        <dbReference type="EMBL" id="KAK0179271.1"/>
    </source>
</evidence>
<evidence type="ECO:0000259" key="1">
    <source>
        <dbReference type="Pfam" id="PF20700"/>
    </source>
</evidence>
<dbReference type="InterPro" id="IPR036397">
    <property type="entry name" value="RNaseH_sf"/>
</dbReference>
<organism evidence="2 3">
    <name type="scientific">Microctonus hyperodae</name>
    <name type="common">Parasitoid wasp</name>
    <dbReference type="NCBI Taxonomy" id="165561"/>
    <lineage>
        <taxon>Eukaryota</taxon>
        <taxon>Metazoa</taxon>
        <taxon>Ecdysozoa</taxon>
        <taxon>Arthropoda</taxon>
        <taxon>Hexapoda</taxon>
        <taxon>Insecta</taxon>
        <taxon>Pterygota</taxon>
        <taxon>Neoptera</taxon>
        <taxon>Endopterygota</taxon>
        <taxon>Hymenoptera</taxon>
        <taxon>Apocrita</taxon>
        <taxon>Ichneumonoidea</taxon>
        <taxon>Braconidae</taxon>
        <taxon>Euphorinae</taxon>
        <taxon>Microctonus</taxon>
    </lineage>
</organism>
<keyword evidence="3" id="KW-1185">Reference proteome</keyword>
<comment type="caution">
    <text evidence="2">The sequence shown here is derived from an EMBL/GenBank/DDBJ whole genome shotgun (WGS) entry which is preliminary data.</text>
</comment>
<name>A0AA39G0Y9_MICHY</name>
<accession>A0AA39G0Y9</accession>
<proteinExistence type="predicted"/>
<gene>
    <name evidence="2" type="ORF">PV327_005036</name>
</gene>
<feature type="domain" description="Mutator-like transposase" evidence="1">
    <location>
        <begin position="87"/>
        <end position="137"/>
    </location>
</feature>
<reference evidence="2" key="2">
    <citation type="submission" date="2023-03" db="EMBL/GenBank/DDBJ databases">
        <authorList>
            <person name="Inwood S.N."/>
            <person name="Skelly J.G."/>
            <person name="Guhlin J."/>
            <person name="Harrop T.W.R."/>
            <person name="Goldson S.G."/>
            <person name="Dearden P.K."/>
        </authorList>
    </citation>
    <scope>NUCLEOTIDE SEQUENCE</scope>
    <source>
        <strain evidence="2">Lincoln</strain>
        <tissue evidence="2">Whole body</tissue>
    </source>
</reference>
<dbReference type="GO" id="GO:0003676">
    <property type="term" value="F:nucleic acid binding"/>
    <property type="evidence" value="ECO:0007669"/>
    <property type="project" value="InterPro"/>
</dbReference>